<evidence type="ECO:0000256" key="1">
    <source>
        <dbReference type="SAM" id="Phobius"/>
    </source>
</evidence>
<keyword evidence="1" id="KW-1133">Transmembrane helix</keyword>
<proteinExistence type="predicted"/>
<keyword evidence="1" id="KW-0812">Transmembrane</keyword>
<dbReference type="OrthoDB" id="2679329at2"/>
<reference evidence="2 3" key="1">
    <citation type="submission" date="2018-07" db="EMBL/GenBank/DDBJ databases">
        <title>Genomic Encyclopedia of Type Strains, Phase III (KMG-III): the genomes of soil and plant-associated and newly described type strains.</title>
        <authorList>
            <person name="Whitman W."/>
        </authorList>
    </citation>
    <scope>NUCLEOTIDE SEQUENCE [LARGE SCALE GENOMIC DNA]</scope>
    <source>
        <strain evidence="2 3">CECT 8333</strain>
    </source>
</reference>
<protein>
    <submittedName>
        <fullName evidence="2">Uncharacterized protein</fullName>
    </submittedName>
</protein>
<dbReference type="Proteomes" id="UP000253090">
    <property type="component" value="Unassembled WGS sequence"/>
</dbReference>
<dbReference type="EMBL" id="QPJW01000014">
    <property type="protein sequence ID" value="RCX15631.1"/>
    <property type="molecule type" value="Genomic_DNA"/>
</dbReference>
<dbReference type="AlphaFoldDB" id="A0A369B2I1"/>
<keyword evidence="3" id="KW-1185">Reference proteome</keyword>
<feature type="transmembrane region" description="Helical" evidence="1">
    <location>
        <begin position="6"/>
        <end position="26"/>
    </location>
</feature>
<name>A0A369B2I1_9BACL</name>
<dbReference type="RefSeq" id="WP_114498651.1">
    <property type="nucleotide sequence ID" value="NZ_QPJW01000014.1"/>
</dbReference>
<evidence type="ECO:0000313" key="3">
    <source>
        <dbReference type="Proteomes" id="UP000253090"/>
    </source>
</evidence>
<organism evidence="2 3">
    <name type="scientific">Fontibacillus phaseoli</name>
    <dbReference type="NCBI Taxonomy" id="1416533"/>
    <lineage>
        <taxon>Bacteria</taxon>
        <taxon>Bacillati</taxon>
        <taxon>Bacillota</taxon>
        <taxon>Bacilli</taxon>
        <taxon>Bacillales</taxon>
        <taxon>Paenibacillaceae</taxon>
        <taxon>Fontibacillus</taxon>
    </lineage>
</organism>
<accession>A0A369B2I1</accession>
<sequence length="88" mass="10655">MDFITPNHTLIFSSIIIAFLVFYKWFEKKLLQAMYQEPQAYSSINKSYRLQFQKIYRDKSDHRHSIFFDDELTKARLNKISSPLNKME</sequence>
<comment type="caution">
    <text evidence="2">The sequence shown here is derived from an EMBL/GenBank/DDBJ whole genome shotgun (WGS) entry which is preliminary data.</text>
</comment>
<evidence type="ECO:0000313" key="2">
    <source>
        <dbReference type="EMBL" id="RCX15631.1"/>
    </source>
</evidence>
<keyword evidence="1" id="KW-0472">Membrane</keyword>
<gene>
    <name evidence="2" type="ORF">DFP94_11479</name>
</gene>